<organism evidence="1">
    <name type="scientific">Anguilla anguilla</name>
    <name type="common">European freshwater eel</name>
    <name type="synonym">Muraena anguilla</name>
    <dbReference type="NCBI Taxonomy" id="7936"/>
    <lineage>
        <taxon>Eukaryota</taxon>
        <taxon>Metazoa</taxon>
        <taxon>Chordata</taxon>
        <taxon>Craniata</taxon>
        <taxon>Vertebrata</taxon>
        <taxon>Euteleostomi</taxon>
        <taxon>Actinopterygii</taxon>
        <taxon>Neopterygii</taxon>
        <taxon>Teleostei</taxon>
        <taxon>Anguilliformes</taxon>
        <taxon>Anguillidae</taxon>
        <taxon>Anguilla</taxon>
    </lineage>
</organism>
<accession>A0A0E9V5B5</accession>
<reference evidence="1" key="1">
    <citation type="submission" date="2014-11" db="EMBL/GenBank/DDBJ databases">
        <authorList>
            <person name="Amaro Gonzalez C."/>
        </authorList>
    </citation>
    <scope>NUCLEOTIDE SEQUENCE</scope>
</reference>
<reference evidence="1" key="2">
    <citation type="journal article" date="2015" name="Fish Shellfish Immunol.">
        <title>Early steps in the European eel (Anguilla anguilla)-Vibrio vulnificus interaction in the gills: Role of the RtxA13 toxin.</title>
        <authorList>
            <person name="Callol A."/>
            <person name="Pajuelo D."/>
            <person name="Ebbesson L."/>
            <person name="Teles M."/>
            <person name="MacKenzie S."/>
            <person name="Amaro C."/>
        </authorList>
    </citation>
    <scope>NUCLEOTIDE SEQUENCE</scope>
</reference>
<sequence length="40" mass="4732">MQRDRVKHTNGRGYIQELTSSQGGEWLQADELHVFIVFRE</sequence>
<name>A0A0E9V5B5_ANGAN</name>
<proteinExistence type="predicted"/>
<dbReference type="EMBL" id="GBXM01035298">
    <property type="protein sequence ID" value="JAH73279.1"/>
    <property type="molecule type" value="Transcribed_RNA"/>
</dbReference>
<protein>
    <submittedName>
        <fullName evidence="1">Uncharacterized protein</fullName>
    </submittedName>
</protein>
<dbReference type="AlphaFoldDB" id="A0A0E9V5B5"/>
<evidence type="ECO:0000313" key="1">
    <source>
        <dbReference type="EMBL" id="JAH73279.1"/>
    </source>
</evidence>